<evidence type="ECO:0000313" key="14">
    <source>
        <dbReference type="EMBL" id="KAB7661243.1"/>
    </source>
</evidence>
<keyword evidence="9" id="KW-0560">Oxidoreductase</keyword>
<evidence type="ECO:0000256" key="7">
    <source>
        <dbReference type="ARBA" id="ARBA00022723"/>
    </source>
</evidence>
<dbReference type="PROSITE" id="PS00932">
    <property type="entry name" value="MOLYBDOPTERIN_PROK_3"/>
    <property type="match status" value="1"/>
</dbReference>
<dbReference type="SUPFAM" id="SSF50692">
    <property type="entry name" value="ADC-like"/>
    <property type="match status" value="1"/>
</dbReference>
<dbReference type="GO" id="GO:0030313">
    <property type="term" value="C:cell envelope"/>
    <property type="evidence" value="ECO:0007669"/>
    <property type="project" value="UniProtKB-SubCell"/>
</dbReference>
<dbReference type="PANTHER" id="PTHR43598:SF1">
    <property type="entry name" value="FORMATE DEHYDROGENASE-O MAJOR SUBUNIT"/>
    <property type="match status" value="1"/>
</dbReference>
<dbReference type="RefSeq" id="WP_152158099.1">
    <property type="nucleotide sequence ID" value="NZ_WEHX01000022.1"/>
</dbReference>
<evidence type="ECO:0000256" key="12">
    <source>
        <dbReference type="SAM" id="SignalP"/>
    </source>
</evidence>
<comment type="caution">
    <text evidence="14">The sequence shown here is derived from an EMBL/GenBank/DDBJ whole genome shotgun (WGS) entry which is preliminary data.</text>
</comment>
<dbReference type="PANTHER" id="PTHR43598">
    <property type="entry name" value="TUNGSTEN-CONTAINING FORMYLMETHANOFURAN DEHYDROGENASE 2 SUBUNIT B"/>
    <property type="match status" value="1"/>
</dbReference>
<evidence type="ECO:0000256" key="8">
    <source>
        <dbReference type="ARBA" id="ARBA00022729"/>
    </source>
</evidence>
<dbReference type="GO" id="GO:0009061">
    <property type="term" value="P:anaerobic respiration"/>
    <property type="evidence" value="ECO:0007669"/>
    <property type="project" value="TreeGrafter"/>
</dbReference>
<dbReference type="Pfam" id="PF01568">
    <property type="entry name" value="Molydop_binding"/>
    <property type="match status" value="1"/>
</dbReference>
<dbReference type="InterPro" id="IPR009010">
    <property type="entry name" value="Asp_de-COase-like_dom_sf"/>
</dbReference>
<dbReference type="Gene3D" id="3.40.50.740">
    <property type="match status" value="2"/>
</dbReference>
<evidence type="ECO:0000256" key="9">
    <source>
        <dbReference type="ARBA" id="ARBA00023002"/>
    </source>
</evidence>
<keyword evidence="8 12" id="KW-0732">Signal</keyword>
<keyword evidence="11" id="KW-0411">Iron-sulfur</keyword>
<dbReference type="Pfam" id="PF04879">
    <property type="entry name" value="Molybdop_Fe4S4"/>
    <property type="match status" value="1"/>
</dbReference>
<evidence type="ECO:0000256" key="11">
    <source>
        <dbReference type="ARBA" id="ARBA00023014"/>
    </source>
</evidence>
<keyword evidence="10" id="KW-0408">Iron</keyword>
<dbReference type="Gene3D" id="2.20.25.90">
    <property type="entry name" value="ADC-like domains"/>
    <property type="match status" value="1"/>
</dbReference>
<evidence type="ECO:0000259" key="13">
    <source>
        <dbReference type="PROSITE" id="PS51669"/>
    </source>
</evidence>
<proteinExistence type="inferred from homology"/>
<dbReference type="InterPro" id="IPR006655">
    <property type="entry name" value="Mopterin_OxRdtase_prok_CS"/>
</dbReference>
<sequence length="1036" mass="116186">MEVTRRSFLKRGFLLGASPVAAGLASTAAMAVPVHKKPFKLANVQEAFNICCYCSGGCGTIVSARNGELINIEGDPDHPVNLGGLCPKGSALWGLRNIVTPDRKTQINPGRVLYPMVRRPGKKDWERISWDEAIEGIARHVKKTRDETFQKTEDGITVNRTEGFAVLGGSQINNEECWLLQKFTRALGSIAIDNQTRVCHSSTVAGLAPSFGRGSMTSHWCDFANSDVILSCGSNNVENHPLSSRWVERAQDKGATWIVVDPRFTRSAKNADLYSPIRPGTDIAFYGGLINYILENHLYQEEYVLNYTNAACILRKDFKFDPNTGLFSGWDPKTKKYSDETWGYDVDHFEKWDTSPTGEYAWVNKPGTPKFEPPELEVLKRDMTLKDPMCVLNVLRRHYARYTPELVSRVTGMDIDVMKRIWEVYASTGKPGKAGSILYALGQTQHTYGSQNCRAMCMVQLLLGNVGIPGGGINALRGEPNVQGATDVACTVPDLPGYLKWPTVPKHLTLADYCHKEAYAAGYYSNKPKFMVSFLKEFFGKNATFENDYGYDMLPKIGPKLPASAWTTIGTFHMMRDGKMKGYFAWGMNPAHSTPNAKFARQAMANLDWMVCADWFVTETASFWKAPDMKPEDVKTEVYFLPAALIYEKTGSISNSGRWVQWRQQGILPPGECKSDFEIIERLFAKIRELYEKEGGAYPDPILKANMDYRIDGKYDIRAVCWAINGYTVADGKLLPGYAKLGADGSTACGMWIYSGYYNNEAEKLDPMKQPLARRSKSDPTGLGLFPQWSFAWPANRRVLYNRASADTKGRPWNPDKVFVEWKDGKWIQNDVGDFNTAKGPDNNAFFMTWEQNARLFAYPMADGPLPEHFEPFESPAKNLLNNAEQNPCALFTDDKSAKRGTKEEFPYVVTTYSVTEHWQTGTQTRCIPWLNELISCNFIELSPELAEEKGIKNGDVVRVWNNRGSVKVRAMVTIRIKPMTIDGKKVHVVGMPHHFSWAGTFATGDNINDLSPNVADPNSFIPEYKAFLVNIEKAN</sequence>
<comment type="subcellular location">
    <subcellularLocation>
        <location evidence="3">Cell envelope</location>
    </subcellularLocation>
</comment>
<dbReference type="InterPro" id="IPR006657">
    <property type="entry name" value="MoPterin_dinucl-bd_dom"/>
</dbReference>
<organism evidence="14 15">
    <name type="scientific">Sutterella seckii</name>
    <dbReference type="NCBI Taxonomy" id="1944635"/>
    <lineage>
        <taxon>Bacteria</taxon>
        <taxon>Pseudomonadati</taxon>
        <taxon>Pseudomonadota</taxon>
        <taxon>Betaproteobacteria</taxon>
        <taxon>Burkholderiales</taxon>
        <taxon>Sutterellaceae</taxon>
        <taxon>Sutterella</taxon>
    </lineage>
</organism>
<evidence type="ECO:0000313" key="15">
    <source>
        <dbReference type="Proteomes" id="UP000430564"/>
    </source>
</evidence>
<dbReference type="GO" id="GO:0016491">
    <property type="term" value="F:oxidoreductase activity"/>
    <property type="evidence" value="ECO:0007669"/>
    <property type="project" value="UniProtKB-KW"/>
</dbReference>
<dbReference type="OrthoDB" id="9810782at2"/>
<keyword evidence="7" id="KW-0479">Metal-binding</keyword>
<dbReference type="PROSITE" id="PS51318">
    <property type="entry name" value="TAT"/>
    <property type="match status" value="1"/>
</dbReference>
<evidence type="ECO:0000256" key="4">
    <source>
        <dbReference type="ARBA" id="ARBA00010312"/>
    </source>
</evidence>
<dbReference type="SMART" id="SM00926">
    <property type="entry name" value="Molybdop_Fe4S4"/>
    <property type="match status" value="1"/>
</dbReference>
<dbReference type="GO" id="GO:0051539">
    <property type="term" value="F:4 iron, 4 sulfur cluster binding"/>
    <property type="evidence" value="ECO:0007669"/>
    <property type="project" value="UniProtKB-KW"/>
</dbReference>
<dbReference type="GO" id="GO:0009055">
    <property type="term" value="F:electron transfer activity"/>
    <property type="evidence" value="ECO:0007669"/>
    <property type="project" value="TreeGrafter"/>
</dbReference>
<dbReference type="EMBL" id="WEHX01000022">
    <property type="protein sequence ID" value="KAB7661243.1"/>
    <property type="molecule type" value="Genomic_DNA"/>
</dbReference>
<feature type="signal peptide" evidence="12">
    <location>
        <begin position="1"/>
        <end position="31"/>
    </location>
</feature>
<evidence type="ECO:0000256" key="5">
    <source>
        <dbReference type="ARBA" id="ARBA00022485"/>
    </source>
</evidence>
<protein>
    <submittedName>
        <fullName evidence="14">Molybdopterin-dependent oxidoreductase</fullName>
    </submittedName>
</protein>
<feature type="domain" description="4Fe-4S Mo/W bis-MGD-type" evidence="13">
    <location>
        <begin position="44"/>
        <end position="100"/>
    </location>
</feature>
<keyword evidence="5" id="KW-0004">4Fe-4S</keyword>
<dbReference type="InterPro" id="IPR006656">
    <property type="entry name" value="Mopterin_OxRdtase"/>
</dbReference>
<evidence type="ECO:0000256" key="6">
    <source>
        <dbReference type="ARBA" id="ARBA00022505"/>
    </source>
</evidence>
<accession>A0A6I1EKW2</accession>
<dbReference type="Gene3D" id="2.40.40.20">
    <property type="match status" value="1"/>
</dbReference>
<keyword evidence="6" id="KW-0500">Molybdenum</keyword>
<dbReference type="GO" id="GO:0043546">
    <property type="term" value="F:molybdopterin cofactor binding"/>
    <property type="evidence" value="ECO:0007669"/>
    <property type="project" value="InterPro"/>
</dbReference>
<comment type="similarity">
    <text evidence="4">Belongs to the prokaryotic molybdopterin-containing oxidoreductase family.</text>
</comment>
<dbReference type="SUPFAM" id="SSF53706">
    <property type="entry name" value="Formate dehydrogenase/DMSO reductase, domains 1-3"/>
    <property type="match status" value="1"/>
</dbReference>
<comment type="cofactor">
    <cofactor evidence="1">
        <name>Mo-bis(molybdopterin guanine dinucleotide)</name>
        <dbReference type="ChEBI" id="CHEBI:60539"/>
    </cofactor>
</comment>
<comment type="cofactor">
    <cofactor evidence="2">
        <name>[4Fe-4S] cluster</name>
        <dbReference type="ChEBI" id="CHEBI:49883"/>
    </cofactor>
</comment>
<feature type="chain" id="PRO_5026294648" evidence="12">
    <location>
        <begin position="32"/>
        <end position="1036"/>
    </location>
</feature>
<dbReference type="CDD" id="cd02792">
    <property type="entry name" value="MopB_CT_Formate-Dh-Na-like"/>
    <property type="match status" value="1"/>
</dbReference>
<evidence type="ECO:0000256" key="2">
    <source>
        <dbReference type="ARBA" id="ARBA00001966"/>
    </source>
</evidence>
<dbReference type="InterPro" id="IPR006311">
    <property type="entry name" value="TAT_signal"/>
</dbReference>
<evidence type="ECO:0000256" key="10">
    <source>
        <dbReference type="ARBA" id="ARBA00023004"/>
    </source>
</evidence>
<dbReference type="Gene3D" id="3.40.228.10">
    <property type="entry name" value="Dimethylsulfoxide Reductase, domain 2"/>
    <property type="match status" value="2"/>
</dbReference>
<dbReference type="PROSITE" id="PS51669">
    <property type="entry name" value="4FE4S_MOW_BIS_MGD"/>
    <property type="match status" value="1"/>
</dbReference>
<dbReference type="InterPro" id="IPR006963">
    <property type="entry name" value="Mopterin_OxRdtase_4Fe-4S_dom"/>
</dbReference>
<dbReference type="Proteomes" id="UP000430564">
    <property type="component" value="Unassembled WGS sequence"/>
</dbReference>
<reference evidence="14 15" key="1">
    <citation type="submission" date="2019-10" db="EMBL/GenBank/DDBJ databases">
        <title>Genome diversity of Sutterella seckii.</title>
        <authorList>
            <person name="Chaplin A.V."/>
            <person name="Sokolova S.R."/>
            <person name="Mosin K.A."/>
            <person name="Ivanova E.L."/>
            <person name="Kochetkova T.O."/>
            <person name="Goltsov A.Y."/>
            <person name="Trofimov D.Y."/>
            <person name="Efimov B.A."/>
        </authorList>
    </citation>
    <scope>NUCLEOTIDE SEQUENCE [LARGE SCALE GENOMIC DNA]</scope>
    <source>
        <strain evidence="14 15">ASD393</strain>
    </source>
</reference>
<dbReference type="GO" id="GO:0030151">
    <property type="term" value="F:molybdenum ion binding"/>
    <property type="evidence" value="ECO:0007669"/>
    <property type="project" value="TreeGrafter"/>
</dbReference>
<evidence type="ECO:0000256" key="3">
    <source>
        <dbReference type="ARBA" id="ARBA00004196"/>
    </source>
</evidence>
<dbReference type="AlphaFoldDB" id="A0A6I1EKW2"/>
<evidence type="ECO:0000256" key="1">
    <source>
        <dbReference type="ARBA" id="ARBA00001942"/>
    </source>
</evidence>
<name>A0A6I1EKW2_9BURK</name>
<gene>
    <name evidence="14" type="ORF">GBM95_05080</name>
</gene>
<dbReference type="Pfam" id="PF00384">
    <property type="entry name" value="Molybdopterin"/>
    <property type="match status" value="1"/>
</dbReference>